<feature type="transmembrane region" description="Helical" evidence="1">
    <location>
        <begin position="336"/>
        <end position="353"/>
    </location>
</feature>
<feature type="transmembrane region" description="Helical" evidence="1">
    <location>
        <begin position="359"/>
        <end position="379"/>
    </location>
</feature>
<protein>
    <recommendedName>
        <fullName evidence="4">Polysaccharide biosynthesis protein</fullName>
    </recommendedName>
</protein>
<accession>A0A4P7GMY2</accession>
<feature type="transmembrane region" description="Helical" evidence="1">
    <location>
        <begin position="277"/>
        <end position="299"/>
    </location>
</feature>
<sequence length="393" mass="39003">MLISPSGRALVGYGLVSTCARAVPLIALMGASFLIPAAEFGALAGVVAAVTLCIGIAEGGLDSSASLLVGSGRPAPATLSSLLTLRLMVAALLAVAVLPPLLLPLALPATATVLSLAAVAVVLSSIAATCRLRLRLESPAREMRVLAADRCVSAVPFLAGLVAGAELEALILLFLAGQALGCLLTILVIRPPRAGRSLARELITHALPFVASTVAANVTWRVGVIALGMKGAVEQAGYLATAIYPVQALVLVSAGSAPLILIGGRQGLSQLVPRRRAVGLLVAATALAATATAAIGPLVAPGDAVWTLTVLLCVLPMALANPLVGAGIRVHGHAGLVAGAAAAGATVAVLVSLTAELAAINALGIVIAETVVLTVMLVLSARHGSLRPVGAAS</sequence>
<evidence type="ECO:0008006" key="4">
    <source>
        <dbReference type="Google" id="ProtNLM"/>
    </source>
</evidence>
<evidence type="ECO:0000313" key="3">
    <source>
        <dbReference type="Proteomes" id="UP000294894"/>
    </source>
</evidence>
<feature type="transmembrane region" description="Helical" evidence="1">
    <location>
        <begin position="242"/>
        <end position="265"/>
    </location>
</feature>
<feature type="transmembrane region" description="Helical" evidence="1">
    <location>
        <begin position="202"/>
        <end position="222"/>
    </location>
</feature>
<dbReference type="KEGG" id="noy:EXE57_14780"/>
<proteinExistence type="predicted"/>
<evidence type="ECO:0000256" key="1">
    <source>
        <dbReference type="SAM" id="Phobius"/>
    </source>
</evidence>
<feature type="transmembrane region" description="Helical" evidence="1">
    <location>
        <begin position="169"/>
        <end position="190"/>
    </location>
</feature>
<reference evidence="2 3" key="1">
    <citation type="submission" date="2019-03" db="EMBL/GenBank/DDBJ databases">
        <title>Three New Species of Nocardioides, Nocardioides euryhalodurans sp. nov., Nocardioides seonyuensis sp. nov. and Nocardioides eburneoflavus sp. nov., Iolated from Soil.</title>
        <authorList>
            <person name="Roh S.G."/>
            <person name="Lee C."/>
            <person name="Kim M.-K."/>
            <person name="Kim S.B."/>
        </authorList>
    </citation>
    <scope>NUCLEOTIDE SEQUENCE [LARGE SCALE GENOMIC DNA]</scope>
    <source>
        <strain evidence="2 3">MMS17-SY117</strain>
    </source>
</reference>
<keyword evidence="1" id="KW-1133">Transmembrane helix</keyword>
<dbReference type="AlphaFoldDB" id="A0A4P7GMY2"/>
<feature type="transmembrane region" description="Helical" evidence="1">
    <location>
        <begin position="12"/>
        <end position="35"/>
    </location>
</feature>
<keyword evidence="1" id="KW-0472">Membrane</keyword>
<organism evidence="2 3">
    <name type="scientific">Nocardioides euryhalodurans</name>
    <dbReference type="NCBI Taxonomy" id="2518370"/>
    <lineage>
        <taxon>Bacteria</taxon>
        <taxon>Bacillati</taxon>
        <taxon>Actinomycetota</taxon>
        <taxon>Actinomycetes</taxon>
        <taxon>Propionibacteriales</taxon>
        <taxon>Nocardioidaceae</taxon>
        <taxon>Nocardioides</taxon>
    </lineage>
</organism>
<dbReference type="EMBL" id="CP038267">
    <property type="protein sequence ID" value="QBR93390.1"/>
    <property type="molecule type" value="Genomic_DNA"/>
</dbReference>
<keyword evidence="3" id="KW-1185">Reference proteome</keyword>
<dbReference type="RefSeq" id="WP_135078777.1">
    <property type="nucleotide sequence ID" value="NZ_CP038267.1"/>
</dbReference>
<feature type="transmembrane region" description="Helical" evidence="1">
    <location>
        <begin position="305"/>
        <end position="324"/>
    </location>
</feature>
<keyword evidence="1" id="KW-0812">Transmembrane</keyword>
<feature type="transmembrane region" description="Helical" evidence="1">
    <location>
        <begin position="41"/>
        <end position="61"/>
    </location>
</feature>
<dbReference type="Proteomes" id="UP000294894">
    <property type="component" value="Chromosome"/>
</dbReference>
<name>A0A4P7GMY2_9ACTN</name>
<feature type="transmembrane region" description="Helical" evidence="1">
    <location>
        <begin position="113"/>
        <end position="134"/>
    </location>
</feature>
<feature type="transmembrane region" description="Helical" evidence="1">
    <location>
        <begin position="82"/>
        <end position="107"/>
    </location>
</feature>
<gene>
    <name evidence="2" type="ORF">EXE57_14780</name>
</gene>
<evidence type="ECO:0000313" key="2">
    <source>
        <dbReference type="EMBL" id="QBR93390.1"/>
    </source>
</evidence>